<organism evidence="4 5">
    <name type="scientific">Lutispora saccharofermentans</name>
    <dbReference type="NCBI Taxonomy" id="3024236"/>
    <lineage>
        <taxon>Bacteria</taxon>
        <taxon>Bacillati</taxon>
        <taxon>Bacillota</taxon>
        <taxon>Clostridia</taxon>
        <taxon>Lutisporales</taxon>
        <taxon>Lutisporaceae</taxon>
        <taxon>Lutispora</taxon>
    </lineage>
</organism>
<reference evidence="4 5" key="1">
    <citation type="submission" date="2021-10" db="EMBL/GenBank/DDBJ databases">
        <title>Lutispora strain m25 sp. nov., a thermophilic, non-spore-forming bacterium isolated from a lab-scale methanogenic bioreactor digesting anaerobic sludge.</title>
        <authorList>
            <person name="El Houari A."/>
            <person name="Mcdonald J."/>
        </authorList>
    </citation>
    <scope>NUCLEOTIDE SEQUENCE [LARGE SCALE GENOMIC DNA]</scope>
    <source>
        <strain evidence="5">m25</strain>
    </source>
</reference>
<feature type="transmembrane region" description="Helical" evidence="3">
    <location>
        <begin position="72"/>
        <end position="92"/>
    </location>
</feature>
<proteinExistence type="predicted"/>
<dbReference type="EMBL" id="JAJEKE010000003">
    <property type="protein sequence ID" value="MCQ1528995.1"/>
    <property type="molecule type" value="Genomic_DNA"/>
</dbReference>
<sequence>MNKKFSIHDIVIIGMLAAFCTIGTTIKIPYGNGAMVHMGSAAIYTAALLFGGVYAGLGGAIGSAFFDLLMGFSPYTLWSFFIKGIAGFVVGSIAHSGGSEGKSLVKNIIAIIAGAAWTLAGYMAAWTSVTGKFEAALLNIPSSLITSAAGMLVALPLAAALYKPISKLSMDYKR</sequence>
<evidence type="ECO:0000313" key="4">
    <source>
        <dbReference type="EMBL" id="MCQ1528995.1"/>
    </source>
</evidence>
<feature type="transmembrane region" description="Helical" evidence="3">
    <location>
        <begin position="6"/>
        <end position="30"/>
    </location>
</feature>
<accession>A0ABT1NCP9</accession>
<protein>
    <submittedName>
        <fullName evidence="4">ECF transporter S component</fullName>
    </submittedName>
</protein>
<evidence type="ECO:0000256" key="2">
    <source>
        <dbReference type="ARBA" id="ARBA00022989"/>
    </source>
</evidence>
<feature type="transmembrane region" description="Helical" evidence="3">
    <location>
        <begin position="104"/>
        <end position="124"/>
    </location>
</feature>
<keyword evidence="3" id="KW-0472">Membrane</keyword>
<keyword evidence="5" id="KW-1185">Reference proteome</keyword>
<evidence type="ECO:0000313" key="5">
    <source>
        <dbReference type="Proteomes" id="UP001651880"/>
    </source>
</evidence>
<dbReference type="Gene3D" id="1.10.1760.20">
    <property type="match status" value="1"/>
</dbReference>
<dbReference type="Proteomes" id="UP001651880">
    <property type="component" value="Unassembled WGS sequence"/>
</dbReference>
<dbReference type="RefSeq" id="WP_255226515.1">
    <property type="nucleotide sequence ID" value="NZ_JAJEKE010000003.1"/>
</dbReference>
<evidence type="ECO:0000256" key="1">
    <source>
        <dbReference type="ARBA" id="ARBA00022692"/>
    </source>
</evidence>
<gene>
    <name evidence="4" type="ORF">LJD61_05470</name>
</gene>
<dbReference type="InterPro" id="IPR009825">
    <property type="entry name" value="ECF_substrate-spec-like"/>
</dbReference>
<keyword evidence="1 3" id="KW-0812">Transmembrane</keyword>
<dbReference type="PANTHER" id="PTHR37815:SF3">
    <property type="entry name" value="UPF0397 PROTEIN SPR0429"/>
    <property type="match status" value="1"/>
</dbReference>
<feature type="transmembrane region" description="Helical" evidence="3">
    <location>
        <begin position="144"/>
        <end position="165"/>
    </location>
</feature>
<evidence type="ECO:0000256" key="3">
    <source>
        <dbReference type="SAM" id="Phobius"/>
    </source>
</evidence>
<dbReference type="Pfam" id="PF07155">
    <property type="entry name" value="ECF-ribofla_trS"/>
    <property type="match status" value="1"/>
</dbReference>
<keyword evidence="2 3" id="KW-1133">Transmembrane helix</keyword>
<name>A0ABT1NCP9_9FIRM</name>
<feature type="transmembrane region" description="Helical" evidence="3">
    <location>
        <begin position="42"/>
        <end position="66"/>
    </location>
</feature>
<comment type="caution">
    <text evidence="4">The sequence shown here is derived from an EMBL/GenBank/DDBJ whole genome shotgun (WGS) entry which is preliminary data.</text>
</comment>
<dbReference type="PANTHER" id="PTHR37815">
    <property type="entry name" value="UPF0397 PROTEIN BC_2624-RELATED"/>
    <property type="match status" value="1"/>
</dbReference>